<dbReference type="Pfam" id="PF00512">
    <property type="entry name" value="HisKA"/>
    <property type="match status" value="1"/>
</dbReference>
<dbReference type="PRINTS" id="PR00344">
    <property type="entry name" value="BCTRLSENSOR"/>
</dbReference>
<dbReference type="InterPro" id="IPR005467">
    <property type="entry name" value="His_kinase_dom"/>
</dbReference>
<dbReference type="PANTHER" id="PTHR45453">
    <property type="entry name" value="PHOSPHATE REGULON SENSOR PROTEIN PHOR"/>
    <property type="match status" value="1"/>
</dbReference>
<sequence>MPSTRKTSIAVFITITVVLIAIAVTLNVSWVVLHWQRIGLTIMGVIFFALIIAGLVVNVVFLVREIRRNEQHDSFINAVTHELKTPIASLRLYLETLKKRNVDETQRQEFYDIMLADTSRLLHTVEQVLRAGRTGQKGRSLTRVEIDLAEVAAESLDLARKQYHLSQEKLQLAVSPNGGEGSTVVIGDPEELRAALSNLIDNAVKYSGGDPRIKIEVTPRDESVFVSVHDNGIGIPPDELKQIFKRFYRVPGEFMARVKGTGLGLYIVQSVVEKHGGKVEAFSAGENQGTTFTIRLPRAYA</sequence>
<evidence type="ECO:0000256" key="2">
    <source>
        <dbReference type="ARBA" id="ARBA00012438"/>
    </source>
</evidence>
<accession>A0A932A8D8</accession>
<dbReference type="GO" id="GO:0016036">
    <property type="term" value="P:cellular response to phosphate starvation"/>
    <property type="evidence" value="ECO:0007669"/>
    <property type="project" value="TreeGrafter"/>
</dbReference>
<gene>
    <name evidence="9" type="ORF">HYX28_07470</name>
</gene>
<dbReference type="CDD" id="cd00075">
    <property type="entry name" value="HATPase"/>
    <property type="match status" value="1"/>
</dbReference>
<keyword evidence="7" id="KW-0812">Transmembrane</keyword>
<evidence type="ECO:0000313" key="9">
    <source>
        <dbReference type="EMBL" id="MBI2678606.1"/>
    </source>
</evidence>
<dbReference type="InterPro" id="IPR036097">
    <property type="entry name" value="HisK_dim/P_sf"/>
</dbReference>
<reference evidence="9" key="1">
    <citation type="submission" date="2020-07" db="EMBL/GenBank/DDBJ databases">
        <title>Huge and variable diversity of episymbiotic CPR bacteria and DPANN archaea in groundwater ecosystems.</title>
        <authorList>
            <person name="He C.Y."/>
            <person name="Keren R."/>
            <person name="Whittaker M."/>
            <person name="Farag I.F."/>
            <person name="Doudna J."/>
            <person name="Cate J.H.D."/>
            <person name="Banfield J.F."/>
        </authorList>
    </citation>
    <scope>NUCLEOTIDE SEQUENCE</scope>
    <source>
        <strain evidence="9">NC_groundwater_580_Pr5_B-0.1um_64_19</strain>
    </source>
</reference>
<dbReference type="InterPro" id="IPR004358">
    <property type="entry name" value="Sig_transdc_His_kin-like_C"/>
</dbReference>
<dbReference type="FunFam" id="3.30.565.10:FF:000006">
    <property type="entry name" value="Sensor histidine kinase WalK"/>
    <property type="match status" value="1"/>
</dbReference>
<evidence type="ECO:0000256" key="6">
    <source>
        <dbReference type="ARBA" id="ARBA00023012"/>
    </source>
</evidence>
<evidence type="ECO:0000256" key="1">
    <source>
        <dbReference type="ARBA" id="ARBA00000085"/>
    </source>
</evidence>
<comment type="catalytic activity">
    <reaction evidence="1">
        <text>ATP + protein L-histidine = ADP + protein N-phospho-L-histidine.</text>
        <dbReference type="EC" id="2.7.13.3"/>
    </reaction>
</comment>
<dbReference type="AlphaFoldDB" id="A0A932A8D8"/>
<proteinExistence type="predicted"/>
<dbReference type="SUPFAM" id="SSF55874">
    <property type="entry name" value="ATPase domain of HSP90 chaperone/DNA topoisomerase II/histidine kinase"/>
    <property type="match status" value="1"/>
</dbReference>
<organism evidence="9 10">
    <name type="scientific">Candidatus Korobacter versatilis</name>
    <dbReference type="NCBI Taxonomy" id="658062"/>
    <lineage>
        <taxon>Bacteria</taxon>
        <taxon>Pseudomonadati</taxon>
        <taxon>Acidobacteriota</taxon>
        <taxon>Terriglobia</taxon>
        <taxon>Terriglobales</taxon>
        <taxon>Candidatus Korobacteraceae</taxon>
        <taxon>Candidatus Korobacter</taxon>
    </lineage>
</organism>
<feature type="transmembrane region" description="Helical" evidence="7">
    <location>
        <begin position="9"/>
        <end position="32"/>
    </location>
</feature>
<keyword evidence="3" id="KW-0597">Phosphoprotein</keyword>
<dbReference type="Gene3D" id="3.30.565.10">
    <property type="entry name" value="Histidine kinase-like ATPase, C-terminal domain"/>
    <property type="match status" value="1"/>
</dbReference>
<protein>
    <recommendedName>
        <fullName evidence="2">histidine kinase</fullName>
        <ecNumber evidence="2">2.7.13.3</ecNumber>
    </recommendedName>
</protein>
<keyword evidence="7" id="KW-1133">Transmembrane helix</keyword>
<feature type="transmembrane region" description="Helical" evidence="7">
    <location>
        <begin position="38"/>
        <end position="63"/>
    </location>
</feature>
<keyword evidence="7" id="KW-0472">Membrane</keyword>
<dbReference type="Pfam" id="PF02518">
    <property type="entry name" value="HATPase_c"/>
    <property type="match status" value="1"/>
</dbReference>
<dbReference type="EC" id="2.7.13.3" evidence="2"/>
<dbReference type="InterPro" id="IPR003661">
    <property type="entry name" value="HisK_dim/P_dom"/>
</dbReference>
<dbReference type="InterPro" id="IPR036890">
    <property type="entry name" value="HATPase_C_sf"/>
</dbReference>
<evidence type="ECO:0000256" key="7">
    <source>
        <dbReference type="SAM" id="Phobius"/>
    </source>
</evidence>
<keyword evidence="6" id="KW-0902">Two-component regulatory system</keyword>
<dbReference type="SMART" id="SM00388">
    <property type="entry name" value="HisKA"/>
    <property type="match status" value="1"/>
</dbReference>
<dbReference type="SMART" id="SM00387">
    <property type="entry name" value="HATPase_c"/>
    <property type="match status" value="1"/>
</dbReference>
<dbReference type="PANTHER" id="PTHR45453:SF1">
    <property type="entry name" value="PHOSPHATE REGULON SENSOR PROTEIN PHOR"/>
    <property type="match status" value="1"/>
</dbReference>
<dbReference type="GO" id="GO:0005886">
    <property type="term" value="C:plasma membrane"/>
    <property type="evidence" value="ECO:0007669"/>
    <property type="project" value="TreeGrafter"/>
</dbReference>
<dbReference type="PROSITE" id="PS50109">
    <property type="entry name" value="HIS_KIN"/>
    <property type="match status" value="1"/>
</dbReference>
<comment type="caution">
    <text evidence="9">The sequence shown here is derived from an EMBL/GenBank/DDBJ whole genome shotgun (WGS) entry which is preliminary data.</text>
</comment>
<keyword evidence="5 9" id="KW-0418">Kinase</keyword>
<dbReference type="GO" id="GO:0000155">
    <property type="term" value="F:phosphorelay sensor kinase activity"/>
    <property type="evidence" value="ECO:0007669"/>
    <property type="project" value="InterPro"/>
</dbReference>
<name>A0A932A8D8_9BACT</name>
<evidence type="ECO:0000313" key="10">
    <source>
        <dbReference type="Proteomes" id="UP000779809"/>
    </source>
</evidence>
<dbReference type="SUPFAM" id="SSF47384">
    <property type="entry name" value="Homodimeric domain of signal transducing histidine kinase"/>
    <property type="match status" value="1"/>
</dbReference>
<dbReference type="InterPro" id="IPR050351">
    <property type="entry name" value="BphY/WalK/GraS-like"/>
</dbReference>
<evidence type="ECO:0000256" key="4">
    <source>
        <dbReference type="ARBA" id="ARBA00022679"/>
    </source>
</evidence>
<dbReference type="InterPro" id="IPR003594">
    <property type="entry name" value="HATPase_dom"/>
</dbReference>
<dbReference type="Gene3D" id="1.10.287.130">
    <property type="match status" value="1"/>
</dbReference>
<dbReference type="CDD" id="cd00082">
    <property type="entry name" value="HisKA"/>
    <property type="match status" value="1"/>
</dbReference>
<keyword evidence="4" id="KW-0808">Transferase</keyword>
<evidence type="ECO:0000256" key="3">
    <source>
        <dbReference type="ARBA" id="ARBA00022553"/>
    </source>
</evidence>
<evidence type="ECO:0000259" key="8">
    <source>
        <dbReference type="PROSITE" id="PS50109"/>
    </source>
</evidence>
<dbReference type="EMBL" id="JACPNR010000009">
    <property type="protein sequence ID" value="MBI2678606.1"/>
    <property type="molecule type" value="Genomic_DNA"/>
</dbReference>
<evidence type="ECO:0000256" key="5">
    <source>
        <dbReference type="ARBA" id="ARBA00022777"/>
    </source>
</evidence>
<dbReference type="GO" id="GO:0004721">
    <property type="term" value="F:phosphoprotein phosphatase activity"/>
    <property type="evidence" value="ECO:0007669"/>
    <property type="project" value="TreeGrafter"/>
</dbReference>
<feature type="domain" description="Histidine kinase" evidence="8">
    <location>
        <begin position="78"/>
        <end position="300"/>
    </location>
</feature>
<dbReference type="Proteomes" id="UP000779809">
    <property type="component" value="Unassembled WGS sequence"/>
</dbReference>